<dbReference type="InterPro" id="IPR036396">
    <property type="entry name" value="Cyt_P450_sf"/>
</dbReference>
<dbReference type="Gene3D" id="1.10.630.10">
    <property type="entry name" value="Cytochrome P450"/>
    <property type="match status" value="1"/>
</dbReference>
<keyword evidence="6" id="KW-1133">Transmembrane helix</keyword>
<gene>
    <name evidence="14" type="ORF">ESCO_005619</name>
</gene>
<feature type="compositionally biased region" description="Basic and acidic residues" evidence="13">
    <location>
        <begin position="142"/>
        <end position="154"/>
    </location>
</feature>
<keyword evidence="15" id="KW-1185">Reference proteome</keyword>
<dbReference type="SUPFAM" id="SSF48264">
    <property type="entry name" value="Cytochrome P450"/>
    <property type="match status" value="1"/>
</dbReference>
<evidence type="ECO:0000256" key="8">
    <source>
        <dbReference type="ARBA" id="ARBA00023004"/>
    </source>
</evidence>
<name>A0A0M9VUL5_ESCWE</name>
<evidence type="ECO:0000256" key="6">
    <source>
        <dbReference type="ARBA" id="ARBA00022989"/>
    </source>
</evidence>
<feature type="region of interest" description="Disordered" evidence="13">
    <location>
        <begin position="141"/>
        <end position="160"/>
    </location>
</feature>
<evidence type="ECO:0000313" key="14">
    <source>
        <dbReference type="EMBL" id="KOS19855.1"/>
    </source>
</evidence>
<feature type="region of interest" description="Disordered" evidence="13">
    <location>
        <begin position="257"/>
        <end position="289"/>
    </location>
</feature>
<evidence type="ECO:0000313" key="15">
    <source>
        <dbReference type="Proteomes" id="UP000053831"/>
    </source>
</evidence>
<dbReference type="AlphaFoldDB" id="A0A0M9VUL5"/>
<comment type="subcellular location">
    <subcellularLocation>
        <location evidence="2">Membrane</location>
        <topology evidence="2">Single-pass membrane protein</topology>
    </subcellularLocation>
</comment>
<dbReference type="InterPro" id="IPR001128">
    <property type="entry name" value="Cyt_P450"/>
</dbReference>
<dbReference type="InterPro" id="IPR047146">
    <property type="entry name" value="Cyt_P450_E_CYP52_fungi"/>
</dbReference>
<reference evidence="14 15" key="1">
    <citation type="submission" date="2015-07" db="EMBL/GenBank/DDBJ databases">
        <title>The genome of the fungus Escovopsis weberi, a specialized disease agent of ant agriculture.</title>
        <authorList>
            <person name="de Man T.J."/>
            <person name="Stajich J.E."/>
            <person name="Kubicek C.P."/>
            <person name="Chenthamara K."/>
            <person name="Atanasova L."/>
            <person name="Druzhinina I.S."/>
            <person name="Birnbaum S."/>
            <person name="Barribeau S.M."/>
            <person name="Teiling C."/>
            <person name="Suen G."/>
            <person name="Currie C."/>
            <person name="Gerardo N.M."/>
        </authorList>
    </citation>
    <scope>NUCLEOTIDE SEQUENCE [LARGE SCALE GENOMIC DNA]</scope>
</reference>
<keyword evidence="7 12" id="KW-0560">Oxidoreductase</keyword>
<evidence type="ECO:0000256" key="5">
    <source>
        <dbReference type="ARBA" id="ARBA00022723"/>
    </source>
</evidence>
<dbReference type="PRINTS" id="PR00385">
    <property type="entry name" value="P450"/>
</dbReference>
<keyword evidence="10" id="KW-0472">Membrane</keyword>
<dbReference type="GO" id="GO:0016020">
    <property type="term" value="C:membrane"/>
    <property type="evidence" value="ECO:0007669"/>
    <property type="project" value="UniProtKB-SubCell"/>
</dbReference>
<dbReference type="InterPro" id="IPR017972">
    <property type="entry name" value="Cyt_P450_CS"/>
</dbReference>
<protein>
    <submittedName>
        <fullName evidence="14">Cytochrome P450 52A11</fullName>
    </submittedName>
</protein>
<dbReference type="PANTHER" id="PTHR24287">
    <property type="entry name" value="P450, PUTATIVE (EUROFUNG)-RELATED"/>
    <property type="match status" value="1"/>
</dbReference>
<evidence type="ECO:0000256" key="10">
    <source>
        <dbReference type="ARBA" id="ARBA00023136"/>
    </source>
</evidence>
<dbReference type="GO" id="GO:0020037">
    <property type="term" value="F:heme binding"/>
    <property type="evidence" value="ECO:0007669"/>
    <property type="project" value="InterPro"/>
</dbReference>
<dbReference type="PRINTS" id="PR00465">
    <property type="entry name" value="EP450IV"/>
</dbReference>
<dbReference type="Proteomes" id="UP000053831">
    <property type="component" value="Unassembled WGS sequence"/>
</dbReference>
<feature type="compositionally biased region" description="Gly residues" evidence="13">
    <location>
        <begin position="280"/>
        <end position="289"/>
    </location>
</feature>
<evidence type="ECO:0000256" key="1">
    <source>
        <dbReference type="ARBA" id="ARBA00001971"/>
    </source>
</evidence>
<evidence type="ECO:0000256" key="11">
    <source>
        <dbReference type="PIRSR" id="PIRSR602403-1"/>
    </source>
</evidence>
<dbReference type="GO" id="GO:0005506">
    <property type="term" value="F:iron ion binding"/>
    <property type="evidence" value="ECO:0007669"/>
    <property type="project" value="InterPro"/>
</dbReference>
<dbReference type="EMBL" id="LGSR01000019">
    <property type="protein sequence ID" value="KOS19855.1"/>
    <property type="molecule type" value="Genomic_DNA"/>
</dbReference>
<evidence type="ECO:0000256" key="7">
    <source>
        <dbReference type="ARBA" id="ARBA00023002"/>
    </source>
</evidence>
<dbReference type="OrthoDB" id="1470350at2759"/>
<dbReference type="PANTHER" id="PTHR24287:SF17">
    <property type="entry name" value="P450, PUTATIVE (EUROFUNG)-RELATED"/>
    <property type="match status" value="1"/>
</dbReference>
<keyword evidence="5 11" id="KW-0479">Metal-binding</keyword>
<dbReference type="Pfam" id="PF00067">
    <property type="entry name" value="p450"/>
    <property type="match status" value="1"/>
</dbReference>
<evidence type="ECO:0000256" key="3">
    <source>
        <dbReference type="ARBA" id="ARBA00010617"/>
    </source>
</evidence>
<keyword evidence="8 11" id="KW-0408">Iron</keyword>
<sequence length="514" mass="57892">MTALSGSKEPVKDPFIGLDFIYDCLFAKPADEYLGLLHEAFRALGPTYVSRRWTWETVYTRDEHNIKHVLATAFDDFQLPELRISAMAGLLGSGIFTLNGHSWATARGVLRGALAKQDRDASMEKLERYFQALLRRVVPHQAQKDQTQDQKQDQDQDQDQGPAVEVDLQPLFFWLAMDFATDLLMGRSTNTLEEGDSRGCGREEQFVQDYLTCSSEIVHKMRLGPLQFLSLNGAARRARRRIFRYIDGFIEESLRDQGEGVSGEGEMAEMGGRGGRGRGRGPGGGGGRGRTVLSELAAITEDRKQLRDQILHILVAGRDTTACLLSNLFFVLARKPETYAKLRREVFSIAGEKPPTAKMLHQMQYLKWCVQESLRLHPVIPTNARQAVRDTTLPRGGGADGKAPLFVRQGTLVMYNIYAMHRDEAVFGAEPEEFVPERWEGLRPGWSYLPFNGGPRICIGQKFALLETHFIVSRMVQVFEKMEAVDDGPWRELFALATTCRDGVRVRLTTYPGR</sequence>
<organism evidence="14 15">
    <name type="scientific">Escovopsis weberi</name>
    <dbReference type="NCBI Taxonomy" id="150374"/>
    <lineage>
        <taxon>Eukaryota</taxon>
        <taxon>Fungi</taxon>
        <taxon>Dikarya</taxon>
        <taxon>Ascomycota</taxon>
        <taxon>Pezizomycotina</taxon>
        <taxon>Sordariomycetes</taxon>
        <taxon>Hypocreomycetidae</taxon>
        <taxon>Hypocreales</taxon>
        <taxon>Hypocreaceae</taxon>
        <taxon>Escovopsis</taxon>
    </lineage>
</organism>
<accession>A0A0M9VUL5</accession>
<feature type="binding site" description="axial binding residue" evidence="11">
    <location>
        <position position="458"/>
    </location>
    <ligand>
        <name>heme</name>
        <dbReference type="ChEBI" id="CHEBI:30413"/>
    </ligand>
    <ligandPart>
        <name>Fe</name>
        <dbReference type="ChEBI" id="CHEBI:18248"/>
    </ligandPart>
</feature>
<evidence type="ECO:0000256" key="9">
    <source>
        <dbReference type="ARBA" id="ARBA00023033"/>
    </source>
</evidence>
<comment type="similarity">
    <text evidence="3 12">Belongs to the cytochrome P450 family.</text>
</comment>
<comment type="caution">
    <text evidence="14">The sequence shown here is derived from an EMBL/GenBank/DDBJ whole genome shotgun (WGS) entry which is preliminary data.</text>
</comment>
<evidence type="ECO:0000256" key="13">
    <source>
        <dbReference type="SAM" id="MobiDB-lite"/>
    </source>
</evidence>
<keyword evidence="11 12" id="KW-0349">Heme</keyword>
<dbReference type="InterPro" id="IPR002403">
    <property type="entry name" value="Cyt_P450_E_grp-IV"/>
</dbReference>
<keyword evidence="9 12" id="KW-0503">Monooxygenase</keyword>
<keyword evidence="4" id="KW-0812">Transmembrane</keyword>
<proteinExistence type="inferred from homology"/>
<dbReference type="PROSITE" id="PS00086">
    <property type="entry name" value="CYTOCHROME_P450"/>
    <property type="match status" value="1"/>
</dbReference>
<dbReference type="GO" id="GO:0004497">
    <property type="term" value="F:monooxygenase activity"/>
    <property type="evidence" value="ECO:0007669"/>
    <property type="project" value="UniProtKB-KW"/>
</dbReference>
<dbReference type="CDD" id="cd11063">
    <property type="entry name" value="CYP52"/>
    <property type="match status" value="1"/>
</dbReference>
<dbReference type="GO" id="GO:0016705">
    <property type="term" value="F:oxidoreductase activity, acting on paired donors, with incorporation or reduction of molecular oxygen"/>
    <property type="evidence" value="ECO:0007669"/>
    <property type="project" value="InterPro"/>
</dbReference>
<evidence type="ECO:0000256" key="12">
    <source>
        <dbReference type="RuleBase" id="RU000461"/>
    </source>
</evidence>
<comment type="cofactor">
    <cofactor evidence="1 11">
        <name>heme</name>
        <dbReference type="ChEBI" id="CHEBI:30413"/>
    </cofactor>
</comment>
<evidence type="ECO:0000256" key="2">
    <source>
        <dbReference type="ARBA" id="ARBA00004167"/>
    </source>
</evidence>
<evidence type="ECO:0000256" key="4">
    <source>
        <dbReference type="ARBA" id="ARBA00022692"/>
    </source>
</evidence>
<dbReference type="STRING" id="150374.A0A0M9VUL5"/>